<evidence type="ECO:0000313" key="1">
    <source>
        <dbReference type="EMBL" id="AMX00082.1"/>
    </source>
</evidence>
<dbReference type="InterPro" id="IPR052550">
    <property type="entry name" value="Pyrimidine_5'-ntase_YjjG"/>
</dbReference>
<dbReference type="Proteomes" id="UP000076021">
    <property type="component" value="Chromosome"/>
</dbReference>
<dbReference type="PRINTS" id="PR00413">
    <property type="entry name" value="HADHALOGNASE"/>
</dbReference>
<dbReference type="SUPFAM" id="SSF56784">
    <property type="entry name" value="HAD-like"/>
    <property type="match status" value="1"/>
</dbReference>
<keyword evidence="2" id="KW-1185">Reference proteome</keyword>
<dbReference type="OrthoDB" id="9802350at2"/>
<evidence type="ECO:0000313" key="2">
    <source>
        <dbReference type="Proteomes" id="UP000076021"/>
    </source>
</evidence>
<dbReference type="NCBIfam" id="TIGR02254">
    <property type="entry name" value="YjjG_YfnB"/>
    <property type="match status" value="1"/>
</dbReference>
<dbReference type="NCBIfam" id="TIGR01549">
    <property type="entry name" value="HAD-SF-IA-v1"/>
    <property type="match status" value="1"/>
</dbReference>
<dbReference type="GO" id="GO:0008253">
    <property type="term" value="F:5'-nucleotidase activity"/>
    <property type="evidence" value="ECO:0007669"/>
    <property type="project" value="InterPro"/>
</dbReference>
<dbReference type="PANTHER" id="PTHR47478">
    <property type="match status" value="1"/>
</dbReference>
<dbReference type="EMBL" id="CP014806">
    <property type="protein sequence ID" value="AMX00082.1"/>
    <property type="molecule type" value="Genomic_DNA"/>
</dbReference>
<dbReference type="Gene3D" id="1.10.150.240">
    <property type="entry name" value="Putative phosphatase, domain 2"/>
    <property type="match status" value="1"/>
</dbReference>
<dbReference type="SFLD" id="SFLDS00003">
    <property type="entry name" value="Haloacid_Dehalogenase"/>
    <property type="match status" value="1"/>
</dbReference>
<dbReference type="Pfam" id="PF13419">
    <property type="entry name" value="HAD_2"/>
    <property type="match status" value="1"/>
</dbReference>
<sequence>MKKYDFLIFDLDDTLLDFQDTEIKALESLFNKYEVPFNEESVSAYKAMNKKLWAEIEKGSLSKADLLNQRFAAFFELYEKKVDGQLAEKEYRSLLNLGHKMLDGALALLTALKNHGYTIVAGTNGIGITQRQRLTDAKIIDFFDDLFISEEVGFEKPNTQFFEAIFKKYPAMTKENTLMIGDSLSSDIKGATNAGIDSVWMNPTKAPHNGIESTYEVQTLDELLALLGEEVASME</sequence>
<evidence type="ECO:0008006" key="3">
    <source>
        <dbReference type="Google" id="ProtNLM"/>
    </source>
</evidence>
<gene>
    <name evidence="1" type="ORF">ATY39_12030</name>
</gene>
<dbReference type="STRING" id="241244.ATY39_12030"/>
<dbReference type="Gene3D" id="3.40.50.1000">
    <property type="entry name" value="HAD superfamily/HAD-like"/>
    <property type="match status" value="1"/>
</dbReference>
<organism evidence="1 2">
    <name type="scientific">Rummeliibacillus stabekisii</name>
    <dbReference type="NCBI Taxonomy" id="241244"/>
    <lineage>
        <taxon>Bacteria</taxon>
        <taxon>Bacillati</taxon>
        <taxon>Bacillota</taxon>
        <taxon>Bacilli</taxon>
        <taxon>Bacillales</taxon>
        <taxon>Caryophanaceae</taxon>
        <taxon>Rummeliibacillus</taxon>
    </lineage>
</organism>
<name>A0A143HFQ9_9BACL</name>
<dbReference type="InterPro" id="IPR006439">
    <property type="entry name" value="HAD-SF_hydro_IA"/>
</dbReference>
<accession>A0A143HFQ9</accession>
<protein>
    <recommendedName>
        <fullName evidence="3">Noncanonical pyrimidine nucleotidase, YjjG family</fullName>
    </recommendedName>
</protein>
<dbReference type="InterPro" id="IPR023214">
    <property type="entry name" value="HAD_sf"/>
</dbReference>
<dbReference type="AlphaFoldDB" id="A0A143HFQ9"/>
<dbReference type="KEGG" id="rst:ATY39_12030"/>
<reference evidence="1 2" key="1">
    <citation type="journal article" date="2016" name="Genome Announc.">
        <title>Whole-Genome Sequence of Rummeliibacillus stabekisii Strain PP9 Isolated from Antarctic Soil.</title>
        <authorList>
            <person name="da Mota F.F."/>
            <person name="Vollu R.E."/>
            <person name="Jurelevicius D."/>
            <person name="Seldin L."/>
        </authorList>
    </citation>
    <scope>NUCLEOTIDE SEQUENCE [LARGE SCALE GENOMIC DNA]</scope>
    <source>
        <strain evidence="1 2">PP9</strain>
    </source>
</reference>
<dbReference type="SFLD" id="SFLDG01129">
    <property type="entry name" value="C1.5:_HAD__Beta-PGM__Phosphata"/>
    <property type="match status" value="1"/>
</dbReference>
<dbReference type="InterPro" id="IPR023198">
    <property type="entry name" value="PGP-like_dom2"/>
</dbReference>
<reference evidence="2" key="2">
    <citation type="submission" date="2016-03" db="EMBL/GenBank/DDBJ databases">
        <authorList>
            <person name="Ploux O."/>
        </authorList>
    </citation>
    <scope>NUCLEOTIDE SEQUENCE [LARGE SCALE GENOMIC DNA]</scope>
    <source>
        <strain evidence="2">PP9</strain>
    </source>
</reference>
<dbReference type="RefSeq" id="WP_066790097.1">
    <property type="nucleotide sequence ID" value="NZ_CP014806.1"/>
</dbReference>
<dbReference type="InterPro" id="IPR041492">
    <property type="entry name" value="HAD_2"/>
</dbReference>
<dbReference type="InterPro" id="IPR011951">
    <property type="entry name" value="HAD-SF_hydro_IA_YjjG/PynA"/>
</dbReference>
<proteinExistence type="predicted"/>
<dbReference type="InterPro" id="IPR036412">
    <property type="entry name" value="HAD-like_sf"/>
</dbReference>
<dbReference type="PANTHER" id="PTHR47478:SF1">
    <property type="entry name" value="PYRIMIDINE 5'-NUCLEOTIDASE YJJG"/>
    <property type="match status" value="1"/>
</dbReference>
<dbReference type="SFLD" id="SFLDG01135">
    <property type="entry name" value="C1.5.6:_HAD__Beta-PGM__Phospha"/>
    <property type="match status" value="1"/>
</dbReference>